<reference evidence="1 2" key="1">
    <citation type="submission" date="2024-04" db="EMBL/GenBank/DDBJ databases">
        <authorList>
            <person name="Fracassetti M."/>
        </authorList>
    </citation>
    <scope>NUCLEOTIDE SEQUENCE [LARGE SCALE GENOMIC DNA]</scope>
</reference>
<name>A0AAV2DHY4_9ROSI</name>
<accession>A0AAV2DHY4</accession>
<protein>
    <submittedName>
        <fullName evidence="1">Uncharacterized protein</fullName>
    </submittedName>
</protein>
<proteinExistence type="predicted"/>
<evidence type="ECO:0000313" key="2">
    <source>
        <dbReference type="Proteomes" id="UP001497516"/>
    </source>
</evidence>
<evidence type="ECO:0000313" key="1">
    <source>
        <dbReference type="EMBL" id="CAL1373499.1"/>
    </source>
</evidence>
<organism evidence="1 2">
    <name type="scientific">Linum trigynum</name>
    <dbReference type="NCBI Taxonomy" id="586398"/>
    <lineage>
        <taxon>Eukaryota</taxon>
        <taxon>Viridiplantae</taxon>
        <taxon>Streptophyta</taxon>
        <taxon>Embryophyta</taxon>
        <taxon>Tracheophyta</taxon>
        <taxon>Spermatophyta</taxon>
        <taxon>Magnoliopsida</taxon>
        <taxon>eudicotyledons</taxon>
        <taxon>Gunneridae</taxon>
        <taxon>Pentapetalae</taxon>
        <taxon>rosids</taxon>
        <taxon>fabids</taxon>
        <taxon>Malpighiales</taxon>
        <taxon>Linaceae</taxon>
        <taxon>Linum</taxon>
    </lineage>
</organism>
<dbReference type="EMBL" id="OZ034816">
    <property type="protein sequence ID" value="CAL1373499.1"/>
    <property type="molecule type" value="Genomic_DNA"/>
</dbReference>
<sequence length="138" mass="14999">MKCRGLPESVPDSQQSSGSGILSLDRMLTTETAGEAGEYGCGVVFLRVSIADFQISLEMATVRLGLGTCGFLAWDFKWLTFKLVTEANDEPVDGEKANWTYLLVESCLIEVGSSKKLQFGGCPLGTLKLKKLPGYKRP</sequence>
<dbReference type="Proteomes" id="UP001497516">
    <property type="component" value="Chromosome 3"/>
</dbReference>
<keyword evidence="2" id="KW-1185">Reference proteome</keyword>
<gene>
    <name evidence="1" type="ORF">LTRI10_LOCUS15423</name>
</gene>
<dbReference type="AlphaFoldDB" id="A0AAV2DHY4"/>